<accession>A0ABP6RXA7</accession>
<dbReference type="EMBL" id="BAAAYK010000038">
    <property type="protein sequence ID" value="GAA3362603.1"/>
    <property type="molecule type" value="Genomic_DNA"/>
</dbReference>
<feature type="transmembrane region" description="Helical" evidence="7">
    <location>
        <begin position="61"/>
        <end position="86"/>
    </location>
</feature>
<evidence type="ECO:0000313" key="8">
    <source>
        <dbReference type="EMBL" id="GAA3362603.1"/>
    </source>
</evidence>
<keyword evidence="6 7" id="KW-0472">Membrane</keyword>
<comment type="similarity">
    <text evidence="2">Belongs to the DoxX family.</text>
</comment>
<keyword evidence="4 7" id="KW-0812">Transmembrane</keyword>
<dbReference type="Pfam" id="PF07681">
    <property type="entry name" value="DoxX"/>
    <property type="match status" value="1"/>
</dbReference>
<sequence length="158" mass="16165">MLGGRNPRAPPKGELMQHRLRDVTILLARLVVGVTFVLHAYQKFVLNGISGVGAGFEQMGIPMPVVAAGFTATVELLGGLALVLGVLMPVAGVLLAAVMLGALVTAHASAGFFATDGGFEYVLVLAATSLALGFSGPKYTVQALFTGGAQAERAEVDA</sequence>
<feature type="transmembrane region" description="Helical" evidence="7">
    <location>
        <begin position="93"/>
        <end position="113"/>
    </location>
</feature>
<keyword evidence="5 7" id="KW-1133">Transmembrane helix</keyword>
<evidence type="ECO:0000256" key="5">
    <source>
        <dbReference type="ARBA" id="ARBA00022989"/>
    </source>
</evidence>
<gene>
    <name evidence="8" type="ORF">GCM10020366_51200</name>
</gene>
<dbReference type="Proteomes" id="UP001500483">
    <property type="component" value="Unassembled WGS sequence"/>
</dbReference>
<organism evidence="8 9">
    <name type="scientific">Saccharopolyspora gregorii</name>
    <dbReference type="NCBI Taxonomy" id="33914"/>
    <lineage>
        <taxon>Bacteria</taxon>
        <taxon>Bacillati</taxon>
        <taxon>Actinomycetota</taxon>
        <taxon>Actinomycetes</taxon>
        <taxon>Pseudonocardiales</taxon>
        <taxon>Pseudonocardiaceae</taxon>
        <taxon>Saccharopolyspora</taxon>
    </lineage>
</organism>
<comment type="subcellular location">
    <subcellularLocation>
        <location evidence="1">Cell membrane</location>
        <topology evidence="1">Multi-pass membrane protein</topology>
    </subcellularLocation>
</comment>
<evidence type="ECO:0000256" key="2">
    <source>
        <dbReference type="ARBA" id="ARBA00006679"/>
    </source>
</evidence>
<keyword evidence="3" id="KW-1003">Cell membrane</keyword>
<keyword evidence="9" id="KW-1185">Reference proteome</keyword>
<feature type="transmembrane region" description="Helical" evidence="7">
    <location>
        <begin position="119"/>
        <end position="136"/>
    </location>
</feature>
<evidence type="ECO:0000256" key="1">
    <source>
        <dbReference type="ARBA" id="ARBA00004651"/>
    </source>
</evidence>
<reference evidence="9" key="1">
    <citation type="journal article" date="2019" name="Int. J. Syst. Evol. Microbiol.">
        <title>The Global Catalogue of Microorganisms (GCM) 10K type strain sequencing project: providing services to taxonomists for standard genome sequencing and annotation.</title>
        <authorList>
            <consortium name="The Broad Institute Genomics Platform"/>
            <consortium name="The Broad Institute Genome Sequencing Center for Infectious Disease"/>
            <person name="Wu L."/>
            <person name="Ma J."/>
        </authorList>
    </citation>
    <scope>NUCLEOTIDE SEQUENCE [LARGE SCALE GENOMIC DNA]</scope>
    <source>
        <strain evidence="9">JCM 9687</strain>
    </source>
</reference>
<evidence type="ECO:0000256" key="3">
    <source>
        <dbReference type="ARBA" id="ARBA00022475"/>
    </source>
</evidence>
<evidence type="ECO:0000256" key="7">
    <source>
        <dbReference type="SAM" id="Phobius"/>
    </source>
</evidence>
<proteinExistence type="inferred from homology"/>
<protein>
    <submittedName>
        <fullName evidence="8">DoxX family protein</fullName>
    </submittedName>
</protein>
<evidence type="ECO:0000313" key="9">
    <source>
        <dbReference type="Proteomes" id="UP001500483"/>
    </source>
</evidence>
<dbReference type="PANTHER" id="PTHR33452">
    <property type="entry name" value="OXIDOREDUCTASE CATD-RELATED"/>
    <property type="match status" value="1"/>
</dbReference>
<dbReference type="PANTHER" id="PTHR33452:SF1">
    <property type="entry name" value="INNER MEMBRANE PROTEIN YPHA-RELATED"/>
    <property type="match status" value="1"/>
</dbReference>
<feature type="transmembrane region" description="Helical" evidence="7">
    <location>
        <begin position="20"/>
        <end position="41"/>
    </location>
</feature>
<evidence type="ECO:0000256" key="4">
    <source>
        <dbReference type="ARBA" id="ARBA00022692"/>
    </source>
</evidence>
<evidence type="ECO:0000256" key="6">
    <source>
        <dbReference type="ARBA" id="ARBA00023136"/>
    </source>
</evidence>
<dbReference type="InterPro" id="IPR051907">
    <property type="entry name" value="DoxX-like_oxidoreductase"/>
</dbReference>
<dbReference type="InterPro" id="IPR032808">
    <property type="entry name" value="DoxX"/>
</dbReference>
<name>A0ABP6RXA7_9PSEU</name>
<comment type="caution">
    <text evidence="8">The sequence shown here is derived from an EMBL/GenBank/DDBJ whole genome shotgun (WGS) entry which is preliminary data.</text>
</comment>